<dbReference type="AlphaFoldDB" id="A0A7J8BF38"/>
<gene>
    <name evidence="2" type="ORF">HJG63_009766</name>
</gene>
<protein>
    <submittedName>
        <fullName evidence="2">Uncharacterized protein</fullName>
    </submittedName>
</protein>
<name>A0A7J8BF38_ROUAE</name>
<proteinExistence type="predicted"/>
<dbReference type="EMBL" id="JACASE010000017">
    <property type="protein sequence ID" value="KAF6397099.1"/>
    <property type="molecule type" value="Genomic_DNA"/>
</dbReference>
<keyword evidence="3" id="KW-1185">Reference proteome</keyword>
<evidence type="ECO:0000256" key="1">
    <source>
        <dbReference type="SAM" id="MobiDB-lite"/>
    </source>
</evidence>
<feature type="region of interest" description="Disordered" evidence="1">
    <location>
        <begin position="1"/>
        <end position="140"/>
    </location>
</feature>
<sequence>MGGAAPHAAPGRLLPTGQPRPGRLPARWGRCVPRSPRPPRFQQTEHTGPRGQAGGRSRERHGRPQGLCPRSGFPPTAGSGFPRHCGDSMASVARSRCSREQVSAKAKAGGRYRGAGGTPVCTGVPRGGEAPAARAAASGI</sequence>
<comment type="caution">
    <text evidence="2">The sequence shown here is derived from an EMBL/GenBank/DDBJ whole genome shotgun (WGS) entry which is preliminary data.</text>
</comment>
<accession>A0A7J8BF38</accession>
<reference evidence="2 3" key="1">
    <citation type="journal article" date="2020" name="Nature">
        <title>Six reference-quality genomes reveal evolution of bat adaptations.</title>
        <authorList>
            <person name="Jebb D."/>
            <person name="Huang Z."/>
            <person name="Pippel M."/>
            <person name="Hughes G.M."/>
            <person name="Lavrichenko K."/>
            <person name="Devanna P."/>
            <person name="Winkler S."/>
            <person name="Jermiin L.S."/>
            <person name="Skirmuntt E.C."/>
            <person name="Katzourakis A."/>
            <person name="Burkitt-Gray L."/>
            <person name="Ray D.A."/>
            <person name="Sullivan K.A.M."/>
            <person name="Roscito J.G."/>
            <person name="Kirilenko B.M."/>
            <person name="Davalos L.M."/>
            <person name="Corthals A.P."/>
            <person name="Power M.L."/>
            <person name="Jones G."/>
            <person name="Ransome R.D."/>
            <person name="Dechmann D.K.N."/>
            <person name="Locatelli A.G."/>
            <person name="Puechmaille S.J."/>
            <person name="Fedrigo O."/>
            <person name="Jarvis E.D."/>
            <person name="Hiller M."/>
            <person name="Vernes S.C."/>
            <person name="Myers E.W."/>
            <person name="Teeling E.C."/>
        </authorList>
    </citation>
    <scope>NUCLEOTIDE SEQUENCE [LARGE SCALE GENOMIC DNA]</scope>
    <source>
        <strain evidence="2">MRouAeg1</strain>
        <tissue evidence="2">Muscle</tissue>
    </source>
</reference>
<organism evidence="2 3">
    <name type="scientific">Rousettus aegyptiacus</name>
    <name type="common">Egyptian fruit bat</name>
    <name type="synonym">Pteropus aegyptiacus</name>
    <dbReference type="NCBI Taxonomy" id="9407"/>
    <lineage>
        <taxon>Eukaryota</taxon>
        <taxon>Metazoa</taxon>
        <taxon>Chordata</taxon>
        <taxon>Craniata</taxon>
        <taxon>Vertebrata</taxon>
        <taxon>Euteleostomi</taxon>
        <taxon>Mammalia</taxon>
        <taxon>Eutheria</taxon>
        <taxon>Laurasiatheria</taxon>
        <taxon>Chiroptera</taxon>
        <taxon>Yinpterochiroptera</taxon>
        <taxon>Pteropodoidea</taxon>
        <taxon>Pteropodidae</taxon>
        <taxon>Rousettinae</taxon>
        <taxon>Rousettus</taxon>
    </lineage>
</organism>
<evidence type="ECO:0000313" key="2">
    <source>
        <dbReference type="EMBL" id="KAF6397099.1"/>
    </source>
</evidence>
<feature type="compositionally biased region" description="Low complexity" evidence="1">
    <location>
        <begin position="127"/>
        <end position="140"/>
    </location>
</feature>
<dbReference type="Proteomes" id="UP000593571">
    <property type="component" value="Unassembled WGS sequence"/>
</dbReference>
<evidence type="ECO:0000313" key="3">
    <source>
        <dbReference type="Proteomes" id="UP000593571"/>
    </source>
</evidence>